<reference evidence="1 2" key="1">
    <citation type="submission" date="2020-04" db="EMBL/GenBank/DDBJ databases">
        <authorList>
            <consortium name="Desulfovibrio sp. FSS-1 genome sequencing consortium"/>
            <person name="Shimoshige H."/>
            <person name="Kobayashi H."/>
            <person name="Maekawa T."/>
        </authorList>
    </citation>
    <scope>NUCLEOTIDE SEQUENCE [LARGE SCALE GENOMIC DNA]</scope>
    <source>
        <strain evidence="1 2">SIID29052-01</strain>
    </source>
</reference>
<name>A0A6V8M4R1_9BACT</name>
<protein>
    <submittedName>
        <fullName evidence="1">Uncharacterized protein</fullName>
    </submittedName>
</protein>
<proteinExistence type="predicted"/>
<dbReference type="EMBL" id="BLTE01000017">
    <property type="protein sequence ID" value="GFK95445.1"/>
    <property type="molecule type" value="Genomic_DNA"/>
</dbReference>
<dbReference type="RefSeq" id="WP_173086455.1">
    <property type="nucleotide sequence ID" value="NZ_BLTE01000017.1"/>
</dbReference>
<accession>A0A6V8M4R1</accession>
<reference evidence="1 2" key="2">
    <citation type="submission" date="2020-05" db="EMBL/GenBank/DDBJ databases">
        <title>Draft genome sequence of Desulfovibrio sp. strainFSS-1.</title>
        <authorList>
            <person name="Shimoshige H."/>
            <person name="Kobayashi H."/>
            <person name="Maekawa T."/>
        </authorList>
    </citation>
    <scope>NUCLEOTIDE SEQUENCE [LARGE SCALE GENOMIC DNA]</scope>
    <source>
        <strain evidence="1 2">SIID29052-01</strain>
    </source>
</reference>
<comment type="caution">
    <text evidence="1">The sequence shown here is derived from an EMBL/GenBank/DDBJ whole genome shotgun (WGS) entry which is preliminary data.</text>
</comment>
<keyword evidence="2" id="KW-1185">Reference proteome</keyword>
<gene>
    <name evidence="1" type="ORF">NNJEOMEG_03308</name>
</gene>
<dbReference type="Proteomes" id="UP000494245">
    <property type="component" value="Unassembled WGS sequence"/>
</dbReference>
<sequence>MRLIDKKAVWYPVPGDPDGARVEVKYLTPGEEDDIREKMRPFRQTMKAAPDGTLQPEYEANANMGDRRYAFIVAAVSNWEGFHDEKGQPLSCTDKNKIRVSRDWEGFGAFIGECRRDLAEKVRAESGRELGNSASTSDAS</sequence>
<evidence type="ECO:0000313" key="2">
    <source>
        <dbReference type="Proteomes" id="UP000494245"/>
    </source>
</evidence>
<evidence type="ECO:0000313" key="1">
    <source>
        <dbReference type="EMBL" id="GFK95445.1"/>
    </source>
</evidence>
<organism evidence="1 2">
    <name type="scientific">Fundidesulfovibrio magnetotacticus</name>
    <dbReference type="NCBI Taxonomy" id="2730080"/>
    <lineage>
        <taxon>Bacteria</taxon>
        <taxon>Pseudomonadati</taxon>
        <taxon>Thermodesulfobacteriota</taxon>
        <taxon>Desulfovibrionia</taxon>
        <taxon>Desulfovibrionales</taxon>
        <taxon>Desulfovibrionaceae</taxon>
        <taxon>Fundidesulfovibrio</taxon>
    </lineage>
</organism>
<dbReference type="AlphaFoldDB" id="A0A6V8M4R1"/>